<name>X1NG23_9ZZZZ</name>
<dbReference type="AlphaFoldDB" id="X1NG23"/>
<accession>X1NG23</accession>
<sequence length="67" mass="7413">MDTGSGGDINQIIGLDCRVLVAGAMFKKAIIYASDGWDEFVKNVFPNKGLIKPDDEALNKRIKWQLS</sequence>
<proteinExistence type="predicted"/>
<protein>
    <submittedName>
        <fullName evidence="1">Uncharacterized protein</fullName>
    </submittedName>
</protein>
<reference evidence="1" key="1">
    <citation type="journal article" date="2014" name="Front. Microbiol.">
        <title>High frequency of phylogenetically diverse reductive dehalogenase-homologous genes in deep subseafloor sedimentary metagenomes.</title>
        <authorList>
            <person name="Kawai M."/>
            <person name="Futagami T."/>
            <person name="Toyoda A."/>
            <person name="Takaki Y."/>
            <person name="Nishi S."/>
            <person name="Hori S."/>
            <person name="Arai W."/>
            <person name="Tsubouchi T."/>
            <person name="Morono Y."/>
            <person name="Uchiyama I."/>
            <person name="Ito T."/>
            <person name="Fujiyama A."/>
            <person name="Inagaki F."/>
            <person name="Takami H."/>
        </authorList>
    </citation>
    <scope>NUCLEOTIDE SEQUENCE</scope>
    <source>
        <strain evidence="1">Expedition CK06-06</strain>
    </source>
</reference>
<organism evidence="1">
    <name type="scientific">marine sediment metagenome</name>
    <dbReference type="NCBI Taxonomy" id="412755"/>
    <lineage>
        <taxon>unclassified sequences</taxon>
        <taxon>metagenomes</taxon>
        <taxon>ecological metagenomes</taxon>
    </lineage>
</organism>
<dbReference type="EMBL" id="BARV01014086">
    <property type="protein sequence ID" value="GAI29161.1"/>
    <property type="molecule type" value="Genomic_DNA"/>
</dbReference>
<comment type="caution">
    <text evidence="1">The sequence shown here is derived from an EMBL/GenBank/DDBJ whole genome shotgun (WGS) entry which is preliminary data.</text>
</comment>
<gene>
    <name evidence="1" type="ORF">S06H3_24915</name>
</gene>
<evidence type="ECO:0000313" key="1">
    <source>
        <dbReference type="EMBL" id="GAI29161.1"/>
    </source>
</evidence>